<evidence type="ECO:0000259" key="3">
    <source>
        <dbReference type="Pfam" id="PF05183"/>
    </source>
</evidence>
<evidence type="ECO:0000256" key="2">
    <source>
        <dbReference type="SAM" id="MobiDB-lite"/>
    </source>
</evidence>
<feature type="region of interest" description="Disordered" evidence="2">
    <location>
        <begin position="225"/>
        <end position="244"/>
    </location>
</feature>
<accession>A0A167G946</accession>
<dbReference type="GO" id="GO:0030422">
    <property type="term" value="P:siRNA processing"/>
    <property type="evidence" value="ECO:0007669"/>
    <property type="project" value="TreeGrafter"/>
</dbReference>
<dbReference type="EC" id="2.7.7.48" evidence="1"/>
<dbReference type="InterPro" id="IPR057596">
    <property type="entry name" value="RDRP_core"/>
</dbReference>
<evidence type="ECO:0000313" key="5">
    <source>
        <dbReference type="Proteomes" id="UP000076738"/>
    </source>
</evidence>
<dbReference type="Proteomes" id="UP000076738">
    <property type="component" value="Unassembled WGS sequence"/>
</dbReference>
<proteinExistence type="inferred from homology"/>
<dbReference type="PANTHER" id="PTHR23079:SF14">
    <property type="entry name" value="RNA-DEPENDENT RNA POLYMERASE"/>
    <property type="match status" value="1"/>
</dbReference>
<feature type="compositionally biased region" description="Polar residues" evidence="2">
    <location>
        <begin position="48"/>
        <end position="62"/>
    </location>
</feature>
<keyword evidence="5" id="KW-1185">Reference proteome</keyword>
<comment type="similarity">
    <text evidence="1">Belongs to the RdRP family.</text>
</comment>
<dbReference type="Pfam" id="PF05183">
    <property type="entry name" value="RdRP"/>
    <property type="match status" value="1"/>
</dbReference>
<dbReference type="EMBL" id="KV417345">
    <property type="protein sequence ID" value="KZO90314.1"/>
    <property type="molecule type" value="Genomic_DNA"/>
</dbReference>
<feature type="region of interest" description="Disordered" evidence="2">
    <location>
        <begin position="134"/>
        <end position="157"/>
    </location>
</feature>
<dbReference type="InterPro" id="IPR007855">
    <property type="entry name" value="RDRP"/>
</dbReference>
<sequence>MDADDDSLYDVTEEDSHLFASREFEEYLQSLEGEDERIAPRSAYTARSPGTPQRAPSSHNRTSAIQTLLSLGSQLFSPSTQRAMASAPVVNQFSAYPSLPSPPRTPSPTMPGSFRLYREVDELDSPPVILRNSQNVPPALLSPPSSGQAGAKDESQLVARASREAITATPHLSQRTSQLSINPQRRIVGTRLFSSAAASPAVVTEERNRGLAPPPRTKRAFQTIEEDEEQPYLQETPSERASQRPRLMSDIVPPRYGVSTRDPSILHKPQPQSHPIQVHSSRLHDVLRELPWSFRYSICSFVSTGMIDWDSIELDKLRAILRQNPTRTTYNVDIGGTAHEFLPQDKRSEVPVSNKGLLSALDDEERILASSQRTRESGQIEWPAGHVRFSAVLERRGGPKEAPELKLVLRPPSLAVNNSNRFTRKLGSCAVLSVTIEDSLLRQADVSYLYDSIAHGLLIDGEVFHAICAKDGSVTFVSGMTAPYLGLRAMTSDEFWLWFVTWHNDWRLEHNQSMTKWGARMQLGLSDSVPGPTLECDHILFEPDIISPAWDGEGKPPSEMIMTDGAGYMSNQIALYIQKTYGLRHPPAAVQIRIAGAKGLLVVCPANYENGTLRVWIRPSQIKSFLMKQHLNDPSLRTIDTLRPSDYTTPSHITAQLLINLHENHVPALLLCDLFAASLEAAAQPFLKYASQEDRLALCKSIESECRLVTVRLSRSGLLLRGRETTALRSDLTTPHFPPTIEEAAYCSLQAGFSHASNQHVNEKVKFILKSVISQYVEGFKFPLDQSLDALIIPDPCGILAEGEIAFYFPDAFQEPEGMMIDCLTRDVLIYRHPGVLPTDAQKVRAVDKDVLRKWKGVIMVSTRGSRSLASLLSGGDYDGDRAIIIWDERIVSPFQNAPLDQASPPPGFQENIRKVGESVDEFESRTCALDIKAQRRELQKYLLAGMKSDFIMQR</sequence>
<feature type="region of interest" description="Disordered" evidence="2">
    <location>
        <begin position="30"/>
        <end position="62"/>
    </location>
</feature>
<organism evidence="4 5">
    <name type="scientific">Calocera viscosa (strain TUFC12733)</name>
    <dbReference type="NCBI Taxonomy" id="1330018"/>
    <lineage>
        <taxon>Eukaryota</taxon>
        <taxon>Fungi</taxon>
        <taxon>Dikarya</taxon>
        <taxon>Basidiomycota</taxon>
        <taxon>Agaricomycotina</taxon>
        <taxon>Dacrymycetes</taxon>
        <taxon>Dacrymycetales</taxon>
        <taxon>Dacrymycetaceae</taxon>
        <taxon>Calocera</taxon>
    </lineage>
</organism>
<comment type="catalytic activity">
    <reaction evidence="1">
        <text>RNA(n) + a ribonucleoside 5'-triphosphate = RNA(n+1) + diphosphate</text>
        <dbReference type="Rhea" id="RHEA:21248"/>
        <dbReference type="Rhea" id="RHEA-COMP:14527"/>
        <dbReference type="Rhea" id="RHEA-COMP:17342"/>
        <dbReference type="ChEBI" id="CHEBI:33019"/>
        <dbReference type="ChEBI" id="CHEBI:61557"/>
        <dbReference type="ChEBI" id="CHEBI:140395"/>
        <dbReference type="EC" id="2.7.7.48"/>
    </reaction>
</comment>
<dbReference type="GO" id="GO:0003723">
    <property type="term" value="F:RNA binding"/>
    <property type="evidence" value="ECO:0007669"/>
    <property type="project" value="UniProtKB-KW"/>
</dbReference>
<dbReference type="AlphaFoldDB" id="A0A167G946"/>
<evidence type="ECO:0000313" key="4">
    <source>
        <dbReference type="EMBL" id="KZO90314.1"/>
    </source>
</evidence>
<keyword evidence="1" id="KW-0548">Nucleotidyltransferase</keyword>
<dbReference type="GO" id="GO:0031380">
    <property type="term" value="C:nuclear RNA-directed RNA polymerase complex"/>
    <property type="evidence" value="ECO:0007669"/>
    <property type="project" value="TreeGrafter"/>
</dbReference>
<protein>
    <recommendedName>
        <fullName evidence="1">RNA-dependent RNA polymerase</fullName>
        <ecNumber evidence="1">2.7.7.48</ecNumber>
    </recommendedName>
</protein>
<dbReference type="PANTHER" id="PTHR23079">
    <property type="entry name" value="RNA-DEPENDENT RNA POLYMERASE"/>
    <property type="match status" value="1"/>
</dbReference>
<dbReference type="STRING" id="1330018.A0A167G946"/>
<feature type="non-terminal residue" evidence="4">
    <location>
        <position position="955"/>
    </location>
</feature>
<evidence type="ECO:0000256" key="1">
    <source>
        <dbReference type="RuleBase" id="RU363098"/>
    </source>
</evidence>
<dbReference type="GO" id="GO:0003968">
    <property type="term" value="F:RNA-directed RNA polymerase activity"/>
    <property type="evidence" value="ECO:0007669"/>
    <property type="project" value="UniProtKB-KW"/>
</dbReference>
<keyword evidence="1" id="KW-0694">RNA-binding</keyword>
<reference evidence="4 5" key="1">
    <citation type="journal article" date="2016" name="Mol. Biol. Evol.">
        <title>Comparative Genomics of Early-Diverging Mushroom-Forming Fungi Provides Insights into the Origins of Lignocellulose Decay Capabilities.</title>
        <authorList>
            <person name="Nagy L.G."/>
            <person name="Riley R."/>
            <person name="Tritt A."/>
            <person name="Adam C."/>
            <person name="Daum C."/>
            <person name="Floudas D."/>
            <person name="Sun H."/>
            <person name="Yadav J.S."/>
            <person name="Pangilinan J."/>
            <person name="Larsson K.H."/>
            <person name="Matsuura K."/>
            <person name="Barry K."/>
            <person name="Labutti K."/>
            <person name="Kuo R."/>
            <person name="Ohm R.A."/>
            <person name="Bhattacharya S.S."/>
            <person name="Shirouzu T."/>
            <person name="Yoshinaga Y."/>
            <person name="Martin F.M."/>
            <person name="Grigoriev I.V."/>
            <person name="Hibbett D.S."/>
        </authorList>
    </citation>
    <scope>NUCLEOTIDE SEQUENCE [LARGE SCALE GENOMIC DNA]</scope>
    <source>
        <strain evidence="4 5">TUFC12733</strain>
    </source>
</reference>
<dbReference type="OrthoDB" id="10055769at2759"/>
<name>A0A167G946_CALVF</name>
<keyword evidence="1" id="KW-0808">Transferase</keyword>
<gene>
    <name evidence="4" type="ORF">CALVIDRAFT_603045</name>
</gene>
<keyword evidence="1" id="KW-0696">RNA-directed RNA polymerase</keyword>
<feature type="domain" description="RDRP core" evidence="3">
    <location>
        <begin position="408"/>
        <end position="950"/>
    </location>
</feature>